<dbReference type="EMBL" id="JAODUP010000009">
    <property type="protein sequence ID" value="KAK2169551.1"/>
    <property type="molecule type" value="Genomic_DNA"/>
</dbReference>
<organism evidence="9 10">
    <name type="scientific">Paralvinella palmiformis</name>
    <dbReference type="NCBI Taxonomy" id="53620"/>
    <lineage>
        <taxon>Eukaryota</taxon>
        <taxon>Metazoa</taxon>
        <taxon>Spiralia</taxon>
        <taxon>Lophotrochozoa</taxon>
        <taxon>Annelida</taxon>
        <taxon>Polychaeta</taxon>
        <taxon>Sedentaria</taxon>
        <taxon>Canalipalpata</taxon>
        <taxon>Terebellida</taxon>
        <taxon>Terebelliformia</taxon>
        <taxon>Alvinellidae</taxon>
        <taxon>Paralvinella</taxon>
    </lineage>
</organism>
<dbReference type="GO" id="GO:0016020">
    <property type="term" value="C:membrane"/>
    <property type="evidence" value="ECO:0007669"/>
    <property type="project" value="UniProtKB-SubCell"/>
</dbReference>
<keyword evidence="8" id="KW-0732">Signal</keyword>
<dbReference type="PANTHER" id="PTHR21461">
    <property type="entry name" value="GLYCOSYLTRANSFERASE FAMILY 92 PROTEIN"/>
    <property type="match status" value="1"/>
</dbReference>
<gene>
    <name evidence="9" type="ORF">LSH36_9g16031</name>
</gene>
<evidence type="ECO:0000256" key="2">
    <source>
        <dbReference type="ARBA" id="ARBA00007647"/>
    </source>
</evidence>
<feature type="chain" id="PRO_5042268681" description="Glycosyltransferase family 92 protein" evidence="8">
    <location>
        <begin position="19"/>
        <end position="975"/>
    </location>
</feature>
<feature type="signal peptide" evidence="8">
    <location>
        <begin position="1"/>
        <end position="18"/>
    </location>
</feature>
<dbReference type="PANTHER" id="PTHR21461:SF69">
    <property type="entry name" value="GLYCOSYLTRANSFERASE FAMILY 92 PROTEIN"/>
    <property type="match status" value="1"/>
</dbReference>
<evidence type="ECO:0000313" key="9">
    <source>
        <dbReference type="EMBL" id="KAK2169551.1"/>
    </source>
</evidence>
<evidence type="ECO:0000256" key="1">
    <source>
        <dbReference type="ARBA" id="ARBA00004167"/>
    </source>
</evidence>
<keyword evidence="5" id="KW-0812">Transmembrane</keyword>
<name>A0AAD9KE39_9ANNE</name>
<keyword evidence="7" id="KW-0472">Membrane</keyword>
<keyword evidence="10" id="KW-1185">Reference proteome</keyword>
<evidence type="ECO:0000256" key="6">
    <source>
        <dbReference type="ARBA" id="ARBA00022989"/>
    </source>
</evidence>
<dbReference type="GO" id="GO:0016757">
    <property type="term" value="F:glycosyltransferase activity"/>
    <property type="evidence" value="ECO:0007669"/>
    <property type="project" value="UniProtKB-KW"/>
</dbReference>
<protein>
    <recommendedName>
        <fullName evidence="11">Glycosyltransferase family 92 protein</fullName>
    </recommendedName>
</protein>
<dbReference type="AlphaFoldDB" id="A0AAD9KE39"/>
<evidence type="ECO:0000256" key="7">
    <source>
        <dbReference type="ARBA" id="ARBA00023136"/>
    </source>
</evidence>
<proteinExistence type="inferred from homology"/>
<evidence type="ECO:0008006" key="11">
    <source>
        <dbReference type="Google" id="ProtNLM"/>
    </source>
</evidence>
<comment type="subcellular location">
    <subcellularLocation>
        <location evidence="1">Membrane</location>
        <topology evidence="1">Single-pass membrane protein</topology>
    </subcellularLocation>
</comment>
<dbReference type="InterPro" id="IPR008166">
    <property type="entry name" value="Glyco_transf_92"/>
</dbReference>
<dbReference type="Proteomes" id="UP001208570">
    <property type="component" value="Unassembled WGS sequence"/>
</dbReference>
<accession>A0AAD9KE39</accession>
<evidence type="ECO:0000256" key="8">
    <source>
        <dbReference type="SAM" id="SignalP"/>
    </source>
</evidence>
<sequence length="975" mass="112860">MYLLVMVIFHLDIQDSEAIIGQRPRFSVKNLTAPDVRASSTMMDVVPQSLPPHSPTPLKQPTNMFPALNARANNNIKPSGQIRHVVPKGTNSSLRMNCVGPDDGSEFQFVEVVKDTLFAFSAFWDTRPNDFDNRHNGSFIRIISIVRRMSRHPEVWCHFRLPSGETVTTPIQYYEMCENHGRPFGGYILSCRIPSQLSSQPCNVKLSSGASRESTGYAMKVTSLIPKESRNQFAVCVPPLYGNIDANKLTEFIELTRLLGAQRFTFYDYKISHDITKVLEYYRERGVVDVIRWDYPEHLEQATWYHGQLIAIQDCLYRNMESSEYLALNDLDEYVVPRVHSDWSHMMEAMFQRQQCAFQIPSAYFPPGGAINGSTLFGSKRRTERFSLGRTKCMVKPYWIFEMGIHHVSKPIWAYLDVKRMPDKVAFLHHYRTCMSDFAMNSVKFANDHEPVHVAAVTVIIGAIIPVQMNRSEVAFILNEVYADYAIRRVDISMQHSRTKNKIQRPSEQRQVLPFDNTEQRRLDLITELPLYIRQRSARFSPKWKAMKDDYGSLDRARPVRTKLPIDMSCKGNSRGKEYEFVEIINGGLFIFSAYFDDRENDFDNRSNGSFIRMMSVLRGSATRFRIVCGFRIQNGFEKRTKATFYEMCENHHRPFGGFIMSCPVPPDVTKQPCNIIVSDESTDSVGHSIRILPLRPRENRDHFRICVPPLFGKVSPRNIIEFVEVSKILGAQHIVFYDYKITEETARTLEYYQNKGYVEVIPWLYPDILERNSWYHGQLVAIQDCLYRNMPHAEYLLFNDLDEYIVPHEFDNWAQLVKAKFQADQCAFQFNSALYPDVGSNDTVVLTATKRTTQYSRIRTKCMVRPYLIFEKGIHHVSKPIWAWLAVRRMPEDTAFVHHYRPCTGGFDLSCKDFTDDTSMLKYSQNITVNIEKTCAHLRNDQFGIFRSCLLLSNSQNAIGYVTENVLTQDMMNW</sequence>
<reference evidence="9" key="1">
    <citation type="journal article" date="2023" name="Mol. Biol. Evol.">
        <title>Third-Generation Sequencing Reveals the Adaptive Role of the Epigenome in Three Deep-Sea Polychaetes.</title>
        <authorList>
            <person name="Perez M."/>
            <person name="Aroh O."/>
            <person name="Sun Y."/>
            <person name="Lan Y."/>
            <person name="Juniper S.K."/>
            <person name="Young C.R."/>
            <person name="Angers B."/>
            <person name="Qian P.Y."/>
        </authorList>
    </citation>
    <scope>NUCLEOTIDE SEQUENCE</scope>
    <source>
        <strain evidence="9">P08H-3</strain>
    </source>
</reference>
<comment type="similarity">
    <text evidence="2">Belongs to the glycosyltransferase 92 family.</text>
</comment>
<keyword evidence="3" id="KW-0328">Glycosyltransferase</keyword>
<evidence type="ECO:0000256" key="3">
    <source>
        <dbReference type="ARBA" id="ARBA00022676"/>
    </source>
</evidence>
<evidence type="ECO:0000256" key="5">
    <source>
        <dbReference type="ARBA" id="ARBA00022692"/>
    </source>
</evidence>
<evidence type="ECO:0000313" key="10">
    <source>
        <dbReference type="Proteomes" id="UP001208570"/>
    </source>
</evidence>
<dbReference type="Pfam" id="PF01697">
    <property type="entry name" value="Glyco_transf_92"/>
    <property type="match status" value="2"/>
</dbReference>
<keyword evidence="6" id="KW-1133">Transmembrane helix</keyword>
<evidence type="ECO:0000256" key="4">
    <source>
        <dbReference type="ARBA" id="ARBA00022679"/>
    </source>
</evidence>
<dbReference type="GO" id="GO:0005737">
    <property type="term" value="C:cytoplasm"/>
    <property type="evidence" value="ECO:0007669"/>
    <property type="project" value="TreeGrafter"/>
</dbReference>
<keyword evidence="4" id="KW-0808">Transferase</keyword>
<comment type="caution">
    <text evidence="9">The sequence shown here is derived from an EMBL/GenBank/DDBJ whole genome shotgun (WGS) entry which is preliminary data.</text>
</comment>